<dbReference type="AlphaFoldDB" id="A0A1B0DFD3"/>
<evidence type="ECO:0000313" key="2">
    <source>
        <dbReference type="Proteomes" id="UP000092462"/>
    </source>
</evidence>
<protein>
    <submittedName>
        <fullName evidence="1">Uncharacterized protein</fullName>
    </submittedName>
</protein>
<dbReference type="GO" id="GO:0031124">
    <property type="term" value="P:mRNA 3'-end processing"/>
    <property type="evidence" value="ECO:0007669"/>
    <property type="project" value="TreeGrafter"/>
</dbReference>
<dbReference type="Proteomes" id="UP000092462">
    <property type="component" value="Unassembled WGS sequence"/>
</dbReference>
<dbReference type="GO" id="GO:0000993">
    <property type="term" value="F:RNA polymerase II complex binding"/>
    <property type="evidence" value="ECO:0007669"/>
    <property type="project" value="TreeGrafter"/>
</dbReference>
<dbReference type="EMBL" id="AJVK01058681">
    <property type="status" value="NOT_ANNOTATED_CDS"/>
    <property type="molecule type" value="Genomic_DNA"/>
</dbReference>
<dbReference type="SMART" id="SM00582">
    <property type="entry name" value="RPR"/>
    <property type="match status" value="1"/>
</dbReference>
<dbReference type="CDD" id="cd16981">
    <property type="entry name" value="CID_RPRD_like"/>
    <property type="match status" value="1"/>
</dbReference>
<dbReference type="SUPFAM" id="SSF48464">
    <property type="entry name" value="ENTH/VHS domain"/>
    <property type="match status" value="1"/>
</dbReference>
<accession>A0A1B0DFD3</accession>
<dbReference type="VEuPathDB" id="VectorBase:PPAPM1_010565"/>
<dbReference type="PANTHER" id="PTHR12460">
    <property type="entry name" value="CYCLIN-DEPENDENT KINASE INHIBITOR-RELATED PROTEIN"/>
    <property type="match status" value="1"/>
</dbReference>
<dbReference type="Pfam" id="PF04818">
    <property type="entry name" value="CID"/>
    <property type="match status" value="1"/>
</dbReference>
<dbReference type="Gene3D" id="1.25.40.90">
    <property type="match status" value="1"/>
</dbReference>
<dbReference type="InterPro" id="IPR006569">
    <property type="entry name" value="CID_dom"/>
</dbReference>
<dbReference type="EnsemblMetazoa" id="PPAI006742-RA">
    <property type="protein sequence ID" value="PPAI006742-PA"/>
    <property type="gene ID" value="PPAI006742"/>
</dbReference>
<dbReference type="PANTHER" id="PTHR12460:SF40">
    <property type="entry name" value="REGULATION OF NUCLEAR PRE-MRNA DOMAIN-CONTAINING PROTEIN 2"/>
    <property type="match status" value="1"/>
</dbReference>
<organism evidence="1 2">
    <name type="scientific">Phlebotomus papatasi</name>
    <name type="common">Sandfly</name>
    <dbReference type="NCBI Taxonomy" id="29031"/>
    <lineage>
        <taxon>Eukaryota</taxon>
        <taxon>Metazoa</taxon>
        <taxon>Ecdysozoa</taxon>
        <taxon>Arthropoda</taxon>
        <taxon>Hexapoda</taxon>
        <taxon>Insecta</taxon>
        <taxon>Pterygota</taxon>
        <taxon>Neoptera</taxon>
        <taxon>Endopterygota</taxon>
        <taxon>Diptera</taxon>
        <taxon>Nematocera</taxon>
        <taxon>Psychodoidea</taxon>
        <taxon>Psychodidae</taxon>
        <taxon>Phlebotomus</taxon>
        <taxon>Phlebotomus</taxon>
    </lineage>
</organism>
<proteinExistence type="predicted"/>
<keyword evidence="2" id="KW-1185">Reference proteome</keyword>
<dbReference type="PROSITE" id="PS51391">
    <property type="entry name" value="CID"/>
    <property type="match status" value="1"/>
</dbReference>
<dbReference type="InterPro" id="IPR008942">
    <property type="entry name" value="ENTH_VHS"/>
</dbReference>
<sequence length="128" mass="15381">MSVAPEEFDTVVFEKNLSNLKDTQDSISSMSTWCLQWRSHHKKIVSSWLTVLKQVKVEHRLTLFHLANDVIQYSKRNNYEFVESWGTTLQRATTMVRDEKVKNRILRIFKIWEQRGVVEFIIYLFYHL</sequence>
<evidence type="ECO:0000313" key="1">
    <source>
        <dbReference type="EnsemblMetazoa" id="PPAI006742-PA"/>
    </source>
</evidence>
<dbReference type="VEuPathDB" id="VectorBase:PPAI006742"/>
<reference evidence="1" key="1">
    <citation type="submission" date="2022-08" db="UniProtKB">
        <authorList>
            <consortium name="EnsemblMetazoa"/>
        </authorList>
    </citation>
    <scope>IDENTIFICATION</scope>
    <source>
        <strain evidence="1">Israel</strain>
    </source>
</reference>
<name>A0A1B0DFD3_PHLPP</name>